<keyword evidence="2" id="KW-1185">Reference proteome</keyword>
<accession>A0A9J6GIH0</accession>
<evidence type="ECO:0000313" key="1">
    <source>
        <dbReference type="EMBL" id="KAH9375059.1"/>
    </source>
</evidence>
<evidence type="ECO:0000313" key="2">
    <source>
        <dbReference type="Proteomes" id="UP000821853"/>
    </source>
</evidence>
<gene>
    <name evidence="1" type="ORF">HPB48_009880</name>
</gene>
<dbReference type="Proteomes" id="UP000821853">
    <property type="component" value="Chromosome 5"/>
</dbReference>
<dbReference type="VEuPathDB" id="VectorBase:HLOH_045590"/>
<name>A0A9J6GIH0_HAELO</name>
<protein>
    <submittedName>
        <fullName evidence="1">Uncharacterized protein</fullName>
    </submittedName>
</protein>
<dbReference type="EMBL" id="JABSTR010000007">
    <property type="protein sequence ID" value="KAH9375059.1"/>
    <property type="molecule type" value="Genomic_DNA"/>
</dbReference>
<comment type="caution">
    <text evidence="1">The sequence shown here is derived from an EMBL/GenBank/DDBJ whole genome shotgun (WGS) entry which is preliminary data.</text>
</comment>
<dbReference type="OrthoDB" id="6537313at2759"/>
<reference evidence="1 2" key="1">
    <citation type="journal article" date="2020" name="Cell">
        <title>Large-Scale Comparative Analyses of Tick Genomes Elucidate Their Genetic Diversity and Vector Capacities.</title>
        <authorList>
            <consortium name="Tick Genome and Microbiome Consortium (TIGMIC)"/>
            <person name="Jia N."/>
            <person name="Wang J."/>
            <person name="Shi W."/>
            <person name="Du L."/>
            <person name="Sun Y."/>
            <person name="Zhan W."/>
            <person name="Jiang J.F."/>
            <person name="Wang Q."/>
            <person name="Zhang B."/>
            <person name="Ji P."/>
            <person name="Bell-Sakyi L."/>
            <person name="Cui X.M."/>
            <person name="Yuan T.T."/>
            <person name="Jiang B.G."/>
            <person name="Yang W.F."/>
            <person name="Lam T.T."/>
            <person name="Chang Q.C."/>
            <person name="Ding S.J."/>
            <person name="Wang X.J."/>
            <person name="Zhu J.G."/>
            <person name="Ruan X.D."/>
            <person name="Zhao L."/>
            <person name="Wei J.T."/>
            <person name="Ye R.Z."/>
            <person name="Que T.C."/>
            <person name="Du C.H."/>
            <person name="Zhou Y.H."/>
            <person name="Cheng J.X."/>
            <person name="Dai P.F."/>
            <person name="Guo W.B."/>
            <person name="Han X.H."/>
            <person name="Huang E.J."/>
            <person name="Li L.F."/>
            <person name="Wei W."/>
            <person name="Gao Y.C."/>
            <person name="Liu J.Z."/>
            <person name="Shao H.Z."/>
            <person name="Wang X."/>
            <person name="Wang C.C."/>
            <person name="Yang T.C."/>
            <person name="Huo Q.B."/>
            <person name="Li W."/>
            <person name="Chen H.Y."/>
            <person name="Chen S.E."/>
            <person name="Zhou L.G."/>
            <person name="Ni X.B."/>
            <person name="Tian J.H."/>
            <person name="Sheng Y."/>
            <person name="Liu T."/>
            <person name="Pan Y.S."/>
            <person name="Xia L.Y."/>
            <person name="Li J."/>
            <person name="Zhao F."/>
            <person name="Cao W.C."/>
        </authorList>
    </citation>
    <scope>NUCLEOTIDE SEQUENCE [LARGE SCALE GENOMIC DNA]</scope>
    <source>
        <strain evidence="1">HaeL-2018</strain>
    </source>
</reference>
<sequence length="212" mass="23295">MVHTLADCAGEGGKGACVTDGVECVTGCKRFAKGIGSAFKEAAKCLHDGGLRLLHSDKAGEFAVLEESQTQEKAEATISKNFLREVGGKEKHLKKMRTSAENFCNEFSFDQLAKATKSSQVSLQRSFKLKTHKEGNTFKTIVAYRGTWHRIVAAFLQRHFKKLPVDDSIFVRNSDEVVECTDSPGISSFSVDGQNLFCSVPQDTDVSCRAEY</sequence>
<organism evidence="1 2">
    <name type="scientific">Haemaphysalis longicornis</name>
    <name type="common">Bush tick</name>
    <dbReference type="NCBI Taxonomy" id="44386"/>
    <lineage>
        <taxon>Eukaryota</taxon>
        <taxon>Metazoa</taxon>
        <taxon>Ecdysozoa</taxon>
        <taxon>Arthropoda</taxon>
        <taxon>Chelicerata</taxon>
        <taxon>Arachnida</taxon>
        <taxon>Acari</taxon>
        <taxon>Parasitiformes</taxon>
        <taxon>Ixodida</taxon>
        <taxon>Ixodoidea</taxon>
        <taxon>Ixodidae</taxon>
        <taxon>Haemaphysalinae</taxon>
        <taxon>Haemaphysalis</taxon>
    </lineage>
</organism>
<proteinExistence type="predicted"/>
<dbReference type="AlphaFoldDB" id="A0A9J6GIH0"/>